<dbReference type="AlphaFoldDB" id="A0A5S5DMT6"/>
<feature type="domain" description="Endonuclease/exonuclease/phosphatase" evidence="2">
    <location>
        <begin position="112"/>
        <end position="360"/>
    </location>
</feature>
<dbReference type="Gene3D" id="3.60.10.10">
    <property type="entry name" value="Endonuclease/exonuclease/phosphatase"/>
    <property type="match status" value="1"/>
</dbReference>
<dbReference type="GO" id="GO:0004527">
    <property type="term" value="F:exonuclease activity"/>
    <property type="evidence" value="ECO:0007669"/>
    <property type="project" value="UniProtKB-KW"/>
</dbReference>
<dbReference type="SUPFAM" id="SSF56219">
    <property type="entry name" value="DNase I-like"/>
    <property type="match status" value="1"/>
</dbReference>
<evidence type="ECO:0000256" key="1">
    <source>
        <dbReference type="SAM" id="Phobius"/>
    </source>
</evidence>
<keyword evidence="3" id="KW-0378">Hydrolase</keyword>
<dbReference type="OrthoDB" id="635146at2"/>
<dbReference type="GO" id="GO:0004519">
    <property type="term" value="F:endonuclease activity"/>
    <property type="evidence" value="ECO:0007669"/>
    <property type="project" value="UniProtKB-KW"/>
</dbReference>
<keyword evidence="1" id="KW-0472">Membrane</keyword>
<proteinExistence type="predicted"/>
<keyword evidence="1" id="KW-0812">Transmembrane</keyword>
<organism evidence="3 4">
    <name type="scientific">Sphingobacterium allocomposti</name>
    <dbReference type="NCBI Taxonomy" id="415956"/>
    <lineage>
        <taxon>Bacteria</taxon>
        <taxon>Pseudomonadati</taxon>
        <taxon>Bacteroidota</taxon>
        <taxon>Sphingobacteriia</taxon>
        <taxon>Sphingobacteriales</taxon>
        <taxon>Sphingobacteriaceae</taxon>
        <taxon>Sphingobacterium</taxon>
    </lineage>
</organism>
<evidence type="ECO:0000313" key="3">
    <source>
        <dbReference type="EMBL" id="TYP96009.1"/>
    </source>
</evidence>
<protein>
    <submittedName>
        <fullName evidence="3">Endonuclease/exonuclease/phosphatase family metal-dependent hydrolase</fullName>
    </submittedName>
</protein>
<accession>A0A5S5DMT6</accession>
<sequence length="371" mass="42443">MAKRSLFRKNLGFFSKTIFLGNIVAIVFLLLSYAASFINPKAIWPLAFFGLGYLPILLINLGFLAYWLLRRPKYALFTLIPILAGWSLLTQHIGLRNEEHSVSRMDSGIRVMTFNAHLFQSVKKGGDQDVKPAVLNLLKKTDPDILCFQEYFSKIKGTKQMTDRVIEAVGFKAHYFEPAMKSEHEGYGQIIFSKFPIVNSGVITKNEYGINRVIFADIVKGTDTLRVYNVHLRSFGLQSEDKEFIQNPSTTPNDERATRRVGRKLKYAFERRGRQAEALRAHIDATPYPVIVMGDFNDTPMSYSVNLVGKGLKNTFKEKGRGWGVTHYEMLPLFQIDYILCSRKFDVNQYNVVKEKLSDHYPIWADLSLTD</sequence>
<dbReference type="RefSeq" id="WP_148908458.1">
    <property type="nucleotide sequence ID" value="NZ_VNHX01000008.1"/>
</dbReference>
<dbReference type="Proteomes" id="UP000325105">
    <property type="component" value="Unassembled WGS sequence"/>
</dbReference>
<dbReference type="PANTHER" id="PTHR14859:SF15">
    <property type="entry name" value="ENDONUCLEASE_EXONUCLEASE_PHOSPHATASE DOMAIN-CONTAINING PROTEIN"/>
    <property type="match status" value="1"/>
</dbReference>
<comment type="caution">
    <text evidence="3">The sequence shown here is derived from an EMBL/GenBank/DDBJ whole genome shotgun (WGS) entry which is preliminary data.</text>
</comment>
<dbReference type="EMBL" id="VNHX01000008">
    <property type="protein sequence ID" value="TYP96009.1"/>
    <property type="molecule type" value="Genomic_DNA"/>
</dbReference>
<feature type="transmembrane region" description="Helical" evidence="1">
    <location>
        <begin position="74"/>
        <end position="95"/>
    </location>
</feature>
<gene>
    <name evidence="3" type="ORF">BC792_108101</name>
</gene>
<dbReference type="GO" id="GO:0016020">
    <property type="term" value="C:membrane"/>
    <property type="evidence" value="ECO:0007669"/>
    <property type="project" value="GOC"/>
</dbReference>
<evidence type="ECO:0000313" key="4">
    <source>
        <dbReference type="Proteomes" id="UP000325105"/>
    </source>
</evidence>
<keyword evidence="1" id="KW-1133">Transmembrane helix</keyword>
<feature type="transmembrane region" description="Helical" evidence="1">
    <location>
        <begin position="12"/>
        <end position="36"/>
    </location>
</feature>
<feature type="transmembrane region" description="Helical" evidence="1">
    <location>
        <begin position="42"/>
        <end position="67"/>
    </location>
</feature>
<reference evidence="3 4" key="1">
    <citation type="submission" date="2019-07" db="EMBL/GenBank/DDBJ databases">
        <title>Genomic Encyclopedia of Archaeal and Bacterial Type Strains, Phase II (KMG-II): from individual species to whole genera.</title>
        <authorList>
            <person name="Goeker M."/>
        </authorList>
    </citation>
    <scope>NUCLEOTIDE SEQUENCE [LARGE SCALE GENOMIC DNA]</scope>
    <source>
        <strain evidence="3 4">DSM 18850</strain>
    </source>
</reference>
<dbReference type="InterPro" id="IPR051916">
    <property type="entry name" value="GPI-anchor_lipid_remodeler"/>
</dbReference>
<dbReference type="PANTHER" id="PTHR14859">
    <property type="entry name" value="CALCOFLUOR WHITE HYPERSENSITIVE PROTEIN PRECURSOR"/>
    <property type="match status" value="1"/>
</dbReference>
<dbReference type="CDD" id="cd09084">
    <property type="entry name" value="EEP-2"/>
    <property type="match status" value="1"/>
</dbReference>
<keyword evidence="3" id="KW-0269">Exonuclease</keyword>
<evidence type="ECO:0000259" key="2">
    <source>
        <dbReference type="Pfam" id="PF03372"/>
    </source>
</evidence>
<keyword evidence="3" id="KW-0255">Endonuclease</keyword>
<dbReference type="GO" id="GO:0006506">
    <property type="term" value="P:GPI anchor biosynthetic process"/>
    <property type="evidence" value="ECO:0007669"/>
    <property type="project" value="TreeGrafter"/>
</dbReference>
<dbReference type="Pfam" id="PF03372">
    <property type="entry name" value="Exo_endo_phos"/>
    <property type="match status" value="1"/>
</dbReference>
<dbReference type="InterPro" id="IPR005135">
    <property type="entry name" value="Endo/exonuclease/phosphatase"/>
</dbReference>
<keyword evidence="4" id="KW-1185">Reference proteome</keyword>
<keyword evidence="3" id="KW-0540">Nuclease</keyword>
<name>A0A5S5DMT6_9SPHI</name>
<dbReference type="InterPro" id="IPR036691">
    <property type="entry name" value="Endo/exonu/phosph_ase_sf"/>
</dbReference>